<dbReference type="Proteomes" id="UP001358586">
    <property type="component" value="Chromosome 9"/>
</dbReference>
<organism evidence="2 3">
    <name type="scientific">Gossypium arboreum</name>
    <name type="common">Tree cotton</name>
    <name type="synonym">Gossypium nanking</name>
    <dbReference type="NCBI Taxonomy" id="29729"/>
    <lineage>
        <taxon>Eukaryota</taxon>
        <taxon>Viridiplantae</taxon>
        <taxon>Streptophyta</taxon>
        <taxon>Embryophyta</taxon>
        <taxon>Tracheophyta</taxon>
        <taxon>Spermatophyta</taxon>
        <taxon>Magnoliopsida</taxon>
        <taxon>eudicotyledons</taxon>
        <taxon>Gunneridae</taxon>
        <taxon>Pentapetalae</taxon>
        <taxon>rosids</taxon>
        <taxon>malvids</taxon>
        <taxon>Malvales</taxon>
        <taxon>Malvaceae</taxon>
        <taxon>Malvoideae</taxon>
        <taxon>Gossypium</taxon>
    </lineage>
</organism>
<protein>
    <submittedName>
        <fullName evidence="2">Uncharacterized protein</fullName>
    </submittedName>
</protein>
<accession>A0ABR0NL66</accession>
<evidence type="ECO:0000313" key="3">
    <source>
        <dbReference type="Proteomes" id="UP001358586"/>
    </source>
</evidence>
<dbReference type="EMBL" id="JARKNE010000009">
    <property type="protein sequence ID" value="KAK5802098.1"/>
    <property type="molecule type" value="Genomic_DNA"/>
</dbReference>
<proteinExistence type="predicted"/>
<feature type="compositionally biased region" description="Acidic residues" evidence="1">
    <location>
        <begin position="1"/>
        <end position="14"/>
    </location>
</feature>
<feature type="region of interest" description="Disordered" evidence="1">
    <location>
        <begin position="1"/>
        <end position="34"/>
    </location>
</feature>
<comment type="caution">
    <text evidence="2">The sequence shown here is derived from an EMBL/GenBank/DDBJ whole genome shotgun (WGS) entry which is preliminary data.</text>
</comment>
<gene>
    <name evidence="2" type="ORF">PVK06_029680</name>
</gene>
<feature type="compositionally biased region" description="Polar residues" evidence="1">
    <location>
        <begin position="21"/>
        <end position="34"/>
    </location>
</feature>
<evidence type="ECO:0000313" key="2">
    <source>
        <dbReference type="EMBL" id="KAK5802098.1"/>
    </source>
</evidence>
<name>A0ABR0NL66_GOSAR</name>
<keyword evidence="3" id="KW-1185">Reference proteome</keyword>
<reference evidence="2 3" key="1">
    <citation type="submission" date="2023-03" db="EMBL/GenBank/DDBJ databases">
        <title>WGS of Gossypium arboreum.</title>
        <authorList>
            <person name="Yu D."/>
        </authorList>
    </citation>
    <scope>NUCLEOTIDE SEQUENCE [LARGE SCALE GENOMIC DNA]</scope>
    <source>
        <tissue evidence="2">Leaf</tissue>
    </source>
</reference>
<evidence type="ECO:0000256" key="1">
    <source>
        <dbReference type="SAM" id="MobiDB-lite"/>
    </source>
</evidence>
<sequence>MAYADSYEEEEEEEAKPNIEVTPTTPMVTSEASPTSNLVSFHQKMVYHLNSSIDSHYLLISKPQ</sequence>